<proteinExistence type="predicted"/>
<evidence type="ECO:0000313" key="2">
    <source>
        <dbReference type="EMBL" id="MFD1184875.1"/>
    </source>
</evidence>
<gene>
    <name evidence="2" type="ORF">ACFQ2O_01570</name>
</gene>
<dbReference type="EMBL" id="JBHTLD010000007">
    <property type="protein sequence ID" value="MFD1184875.1"/>
    <property type="molecule type" value="Genomic_DNA"/>
</dbReference>
<reference evidence="3" key="1">
    <citation type="journal article" date="2019" name="Int. J. Syst. Evol. Microbiol.">
        <title>The Global Catalogue of Microorganisms (GCM) 10K type strain sequencing project: providing services to taxonomists for standard genome sequencing and annotation.</title>
        <authorList>
            <consortium name="The Broad Institute Genomics Platform"/>
            <consortium name="The Broad Institute Genome Sequencing Center for Infectious Disease"/>
            <person name="Wu L."/>
            <person name="Ma J."/>
        </authorList>
    </citation>
    <scope>NUCLEOTIDE SEQUENCE [LARGE SCALE GENOMIC DNA]</scope>
    <source>
        <strain evidence="3">JCM 31319</strain>
    </source>
</reference>
<dbReference type="RefSeq" id="WP_377522367.1">
    <property type="nucleotide sequence ID" value="NZ_JBHTLD010000007.1"/>
</dbReference>
<protein>
    <submittedName>
        <fullName evidence="2">Uncharacterized protein</fullName>
    </submittedName>
</protein>
<sequence length="79" mass="9056">MATTKPTRLPHGWNAELQKRTGYSQPLVTSVIHNGEVDHEVWKAYEQLLAEKLQAKKSSESQKQQRLAKAEQMRRELAA</sequence>
<dbReference type="Proteomes" id="UP001597094">
    <property type="component" value="Unassembled WGS sequence"/>
</dbReference>
<feature type="region of interest" description="Disordered" evidence="1">
    <location>
        <begin position="54"/>
        <end position="79"/>
    </location>
</feature>
<accession>A0ABW3SJW9</accession>
<comment type="caution">
    <text evidence="2">The sequence shown here is derived from an EMBL/GenBank/DDBJ whole genome shotgun (WGS) entry which is preliminary data.</text>
</comment>
<organism evidence="2 3">
    <name type="scientific">Pontibacter rugosus</name>
    <dbReference type="NCBI Taxonomy" id="1745966"/>
    <lineage>
        <taxon>Bacteria</taxon>
        <taxon>Pseudomonadati</taxon>
        <taxon>Bacteroidota</taxon>
        <taxon>Cytophagia</taxon>
        <taxon>Cytophagales</taxon>
        <taxon>Hymenobacteraceae</taxon>
        <taxon>Pontibacter</taxon>
    </lineage>
</organism>
<keyword evidence="3" id="KW-1185">Reference proteome</keyword>
<evidence type="ECO:0000256" key="1">
    <source>
        <dbReference type="SAM" id="MobiDB-lite"/>
    </source>
</evidence>
<feature type="compositionally biased region" description="Basic and acidic residues" evidence="1">
    <location>
        <begin position="68"/>
        <end position="79"/>
    </location>
</feature>
<name>A0ABW3SJW9_9BACT</name>
<evidence type="ECO:0000313" key="3">
    <source>
        <dbReference type="Proteomes" id="UP001597094"/>
    </source>
</evidence>